<sequence length="352" mass="39386">MLCIQISAMAKRSEQTVEIEGRQLTLSNLDKVLYPAAGFTKGQVIDYYARIAPVLLPHLKGRPLTMKRYPNGVNGMFFYEKNCPEHRPDWVQTTPVWSEGNNKTMNYCLAQDLATLVWAANLADLELHPSLSLGKEIMRPTFIVFDLDPGPPADIVLCCQVGLWVREIFKSLGLESCAKTSGSKGLQIYVPLNTAVTYDQTKPFAHELARLLERQHPSVVVSDMKKSLRTGKVLVDWSQNDDHKTTICVYSLRAKDQPTVSTPVSWDEVESCLKKKDAKLLVFTSDQVLERVSKKGDLFEPVLKLKQKLPPIERLEALSAEPGAPQTSQPKPRRTAAKKSPAKRVTKKSQTA</sequence>
<keyword evidence="4" id="KW-1185">Reference proteome</keyword>
<name>Q1IMN6_KORVE</name>
<accession>Q1IMN6</accession>
<evidence type="ECO:0000313" key="4">
    <source>
        <dbReference type="Proteomes" id="UP000002432"/>
    </source>
</evidence>
<dbReference type="Gene3D" id="3.90.920.10">
    <property type="entry name" value="DNA primase, PRIM domain"/>
    <property type="match status" value="1"/>
</dbReference>
<dbReference type="EnsemblBacteria" id="ABF41864">
    <property type="protein sequence ID" value="ABF41864"/>
    <property type="gene ID" value="Acid345_2863"/>
</dbReference>
<dbReference type="KEGG" id="aba:Acid345_2863"/>
<proteinExistence type="predicted"/>
<evidence type="ECO:0000256" key="1">
    <source>
        <dbReference type="SAM" id="MobiDB-lite"/>
    </source>
</evidence>
<dbReference type="STRING" id="204669.Acid345_2863"/>
<gene>
    <name evidence="3" type="ordered locus">Acid345_2863</name>
</gene>
<dbReference type="CDD" id="cd04863">
    <property type="entry name" value="MtLigD_Pol_like"/>
    <property type="match status" value="1"/>
</dbReference>
<dbReference type="HOGENOM" id="CLU_008325_1_2_0"/>
<dbReference type="InterPro" id="IPR033649">
    <property type="entry name" value="MtLigD_Pol-like"/>
</dbReference>
<feature type="region of interest" description="Disordered" evidence="1">
    <location>
        <begin position="316"/>
        <end position="352"/>
    </location>
</feature>
<dbReference type="AlphaFoldDB" id="Q1IMN6"/>
<feature type="compositionally biased region" description="Basic residues" evidence="1">
    <location>
        <begin position="331"/>
        <end position="352"/>
    </location>
</feature>
<dbReference type="PANTHER" id="PTHR42705:SF2">
    <property type="entry name" value="BIFUNCTIONAL NON-HOMOLOGOUS END JOINING PROTEIN LIGD"/>
    <property type="match status" value="1"/>
</dbReference>
<dbReference type="NCBIfam" id="TIGR02778">
    <property type="entry name" value="ligD_pol"/>
    <property type="match status" value="1"/>
</dbReference>
<dbReference type="PANTHER" id="PTHR42705">
    <property type="entry name" value="BIFUNCTIONAL NON-HOMOLOGOUS END JOINING PROTEIN LIGD"/>
    <property type="match status" value="1"/>
</dbReference>
<feature type="domain" description="DNA ligase D polymerase" evidence="2">
    <location>
        <begin position="40"/>
        <end position="299"/>
    </location>
</feature>
<dbReference type="EMBL" id="CP000360">
    <property type="protein sequence ID" value="ABF41864.1"/>
    <property type="molecule type" value="Genomic_DNA"/>
</dbReference>
<evidence type="ECO:0000313" key="3">
    <source>
        <dbReference type="EMBL" id="ABF41864.1"/>
    </source>
</evidence>
<dbReference type="Pfam" id="PF21686">
    <property type="entry name" value="LigD_Prim-Pol"/>
    <property type="match status" value="1"/>
</dbReference>
<dbReference type="InterPro" id="IPR014145">
    <property type="entry name" value="LigD_pol_dom"/>
</dbReference>
<protein>
    <submittedName>
        <fullName evidence="3">DNA primase-like protein</fullName>
    </submittedName>
</protein>
<reference evidence="3 4" key="1">
    <citation type="journal article" date="2009" name="Appl. Environ. Microbiol.">
        <title>Three genomes from the phylum Acidobacteria provide insight into the lifestyles of these microorganisms in soils.</title>
        <authorList>
            <person name="Ward N.L."/>
            <person name="Challacombe J.F."/>
            <person name="Janssen P.H."/>
            <person name="Henrissat B."/>
            <person name="Coutinho P.M."/>
            <person name="Wu M."/>
            <person name="Xie G."/>
            <person name="Haft D.H."/>
            <person name="Sait M."/>
            <person name="Badger J."/>
            <person name="Barabote R.D."/>
            <person name="Bradley B."/>
            <person name="Brettin T.S."/>
            <person name="Brinkac L.M."/>
            <person name="Bruce D."/>
            <person name="Creasy T."/>
            <person name="Daugherty S.C."/>
            <person name="Davidsen T.M."/>
            <person name="DeBoy R.T."/>
            <person name="Detter J.C."/>
            <person name="Dodson R.J."/>
            <person name="Durkin A.S."/>
            <person name="Ganapathy A."/>
            <person name="Gwinn-Giglio M."/>
            <person name="Han C.S."/>
            <person name="Khouri H."/>
            <person name="Kiss H."/>
            <person name="Kothari S.P."/>
            <person name="Madupu R."/>
            <person name="Nelson K.E."/>
            <person name="Nelson W.C."/>
            <person name="Paulsen I."/>
            <person name="Penn K."/>
            <person name="Ren Q."/>
            <person name="Rosovitz M.J."/>
            <person name="Selengut J.D."/>
            <person name="Shrivastava S."/>
            <person name="Sullivan S.A."/>
            <person name="Tapia R."/>
            <person name="Thompson L.S."/>
            <person name="Watkins K.L."/>
            <person name="Yang Q."/>
            <person name="Yu C."/>
            <person name="Zafar N."/>
            <person name="Zhou L."/>
            <person name="Kuske C.R."/>
        </authorList>
    </citation>
    <scope>NUCLEOTIDE SEQUENCE [LARGE SCALE GENOMIC DNA]</scope>
    <source>
        <strain evidence="3 4">Ellin345</strain>
    </source>
</reference>
<dbReference type="eggNOG" id="COG3285">
    <property type="taxonomic scope" value="Bacteria"/>
</dbReference>
<dbReference type="InterPro" id="IPR052171">
    <property type="entry name" value="NHEJ_LigD"/>
</dbReference>
<evidence type="ECO:0000259" key="2">
    <source>
        <dbReference type="Pfam" id="PF21686"/>
    </source>
</evidence>
<organism evidence="3 4">
    <name type="scientific">Koribacter versatilis (strain Ellin345)</name>
    <dbReference type="NCBI Taxonomy" id="204669"/>
    <lineage>
        <taxon>Bacteria</taxon>
        <taxon>Pseudomonadati</taxon>
        <taxon>Acidobacteriota</taxon>
        <taxon>Terriglobia</taxon>
        <taxon>Terriglobales</taxon>
        <taxon>Candidatus Korobacteraceae</taxon>
        <taxon>Candidatus Korobacter</taxon>
    </lineage>
</organism>
<dbReference type="Proteomes" id="UP000002432">
    <property type="component" value="Chromosome"/>
</dbReference>